<dbReference type="Pfam" id="PF01590">
    <property type="entry name" value="GAF"/>
    <property type="match status" value="1"/>
</dbReference>
<gene>
    <name evidence="2" type="ORF">DC3_43840</name>
</gene>
<feature type="domain" description="GGDEF" evidence="1">
    <location>
        <begin position="209"/>
        <end position="342"/>
    </location>
</feature>
<accession>A0A511N7C2</accession>
<name>A0A511N7C2_DEIC1</name>
<dbReference type="InterPro" id="IPR029787">
    <property type="entry name" value="Nucleotide_cyclase"/>
</dbReference>
<dbReference type="InterPro" id="IPR003018">
    <property type="entry name" value="GAF"/>
</dbReference>
<dbReference type="AlphaFoldDB" id="A0A511N7C2"/>
<dbReference type="NCBIfam" id="TIGR00254">
    <property type="entry name" value="GGDEF"/>
    <property type="match status" value="1"/>
</dbReference>
<dbReference type="SUPFAM" id="SSF55073">
    <property type="entry name" value="Nucleotide cyclase"/>
    <property type="match status" value="1"/>
</dbReference>
<evidence type="ECO:0000313" key="2">
    <source>
        <dbReference type="EMBL" id="GEM48749.1"/>
    </source>
</evidence>
<keyword evidence="3" id="KW-1185">Reference proteome</keyword>
<dbReference type="GO" id="GO:0052621">
    <property type="term" value="F:diguanylate cyclase activity"/>
    <property type="evidence" value="ECO:0007669"/>
    <property type="project" value="TreeGrafter"/>
</dbReference>
<dbReference type="OrthoDB" id="9805474at2"/>
<dbReference type="InterPro" id="IPR050469">
    <property type="entry name" value="Diguanylate_Cyclase"/>
</dbReference>
<dbReference type="FunFam" id="3.30.70.270:FF:000001">
    <property type="entry name" value="Diguanylate cyclase domain protein"/>
    <property type="match status" value="1"/>
</dbReference>
<protein>
    <recommendedName>
        <fullName evidence="1">GGDEF domain-containing protein</fullName>
    </recommendedName>
</protein>
<dbReference type="Proteomes" id="UP000321306">
    <property type="component" value="Unassembled WGS sequence"/>
</dbReference>
<organism evidence="2 3">
    <name type="scientific">Deinococcus cellulosilyticus (strain DSM 18568 / NBRC 106333 / KACC 11606 / 5516J-15)</name>
    <dbReference type="NCBI Taxonomy" id="1223518"/>
    <lineage>
        <taxon>Bacteria</taxon>
        <taxon>Thermotogati</taxon>
        <taxon>Deinococcota</taxon>
        <taxon>Deinococci</taxon>
        <taxon>Deinococcales</taxon>
        <taxon>Deinococcaceae</taxon>
        <taxon>Deinococcus</taxon>
    </lineage>
</organism>
<dbReference type="EMBL" id="BJXB01000024">
    <property type="protein sequence ID" value="GEM48749.1"/>
    <property type="molecule type" value="Genomic_DNA"/>
</dbReference>
<proteinExistence type="predicted"/>
<evidence type="ECO:0000313" key="3">
    <source>
        <dbReference type="Proteomes" id="UP000321306"/>
    </source>
</evidence>
<dbReference type="SMART" id="SM00267">
    <property type="entry name" value="GGDEF"/>
    <property type="match status" value="1"/>
</dbReference>
<evidence type="ECO:0000259" key="1">
    <source>
        <dbReference type="PROSITE" id="PS50887"/>
    </source>
</evidence>
<dbReference type="CDD" id="cd01949">
    <property type="entry name" value="GGDEF"/>
    <property type="match status" value="1"/>
</dbReference>
<dbReference type="InterPro" id="IPR043128">
    <property type="entry name" value="Rev_trsase/Diguanyl_cyclase"/>
</dbReference>
<dbReference type="Gene3D" id="3.30.70.270">
    <property type="match status" value="1"/>
</dbReference>
<dbReference type="PROSITE" id="PS50887">
    <property type="entry name" value="GGDEF"/>
    <property type="match status" value="1"/>
</dbReference>
<dbReference type="PANTHER" id="PTHR45138:SF9">
    <property type="entry name" value="DIGUANYLATE CYCLASE DGCM-RELATED"/>
    <property type="match status" value="1"/>
</dbReference>
<dbReference type="Gene3D" id="3.30.450.40">
    <property type="match status" value="1"/>
</dbReference>
<reference evidence="2 3" key="1">
    <citation type="submission" date="2019-07" db="EMBL/GenBank/DDBJ databases">
        <title>Whole genome shotgun sequence of Deinococcus cellulosilyticus NBRC 106333.</title>
        <authorList>
            <person name="Hosoyama A."/>
            <person name="Uohara A."/>
            <person name="Ohji S."/>
            <person name="Ichikawa N."/>
        </authorList>
    </citation>
    <scope>NUCLEOTIDE SEQUENCE [LARGE SCALE GENOMIC DNA]</scope>
    <source>
        <strain evidence="2 3">NBRC 106333</strain>
    </source>
</reference>
<dbReference type="Pfam" id="PF00990">
    <property type="entry name" value="GGDEF"/>
    <property type="match status" value="1"/>
</dbReference>
<dbReference type="InterPro" id="IPR029016">
    <property type="entry name" value="GAF-like_dom_sf"/>
</dbReference>
<dbReference type="PANTHER" id="PTHR45138">
    <property type="entry name" value="REGULATORY COMPONENTS OF SENSORY TRANSDUCTION SYSTEM"/>
    <property type="match status" value="1"/>
</dbReference>
<dbReference type="SUPFAM" id="SSF55781">
    <property type="entry name" value="GAF domain-like"/>
    <property type="match status" value="1"/>
</dbReference>
<dbReference type="InterPro" id="IPR000160">
    <property type="entry name" value="GGDEF_dom"/>
</dbReference>
<comment type="caution">
    <text evidence="2">The sequence shown here is derived from an EMBL/GenBank/DDBJ whole genome shotgun (WGS) entry which is preliminary data.</text>
</comment>
<sequence length="342" mass="38199">MEQMTTQPEQVFRSLLKASGERSSRDFLQVLAHEMSTLFGAERVLIAESIDVSQNQVRLVAGFDGSQDLSDAALDLSGLPCAEVYTGQKVSHASRVNDTYPLAAGYQSYFGAPLLDAAGQLIGHYALYSSLPDQTWDTDLLTLLGRSIEAEVHRLLLEREQERLSQELTSLNEKLLQESILDPLTGLLNRQHFTQLLLGEFLRFKRYGESFGVLTIGVDEFRRINDRFGHDAGDMVIREVANNVQQEIRHGVDMTARLSGEEFVVLAVHARLDSAAVLAERLRRRLSQLTYTMPEGTLKVTCSVGISVVSQDDTTWEQVLKRANVGLYEAKSRGRNQVVAWV</sequence>